<protein>
    <recommendedName>
        <fullName evidence="1">Xylose isomerase-like TIM barrel domain-containing protein</fullName>
    </recommendedName>
</protein>
<dbReference type="PANTHER" id="PTHR12110">
    <property type="entry name" value="HYDROXYPYRUVATE ISOMERASE"/>
    <property type="match status" value="1"/>
</dbReference>
<dbReference type="SUPFAM" id="SSF51658">
    <property type="entry name" value="Xylose isomerase-like"/>
    <property type="match status" value="1"/>
</dbReference>
<gene>
    <name evidence="2" type="ORF">ALO_18385</name>
</gene>
<dbReference type="Proteomes" id="UP000003240">
    <property type="component" value="Unassembled WGS sequence"/>
</dbReference>
<proteinExistence type="predicted"/>
<sequence length="273" mass="30654">MHENSDLLKMGGDEMKLIISSVLWEKQLKEGLHQIKLLEKIPETRCAGIEFRPFWHNLDQEVAEIKPILASKKYACVYACNDGVLADTRENTIQAIAALMTSIHLADQLGAKILRLNVAVDSYSPEFIKATWWKAEMEKAIALAAKYQIILAVENGPNKEKGDARILHEMLSTMNSLWFRLTFDTANWIYAGYQPEEAFELLSSYIGYVHLKDLVADGTGYKHSYPGSGNVDVKGLAARLKLRGYNGLAALEFPGGEDPMRRIQDSLCYLGDR</sequence>
<dbReference type="InterPro" id="IPR050312">
    <property type="entry name" value="IolE/XylAMocC-like"/>
</dbReference>
<comment type="caution">
    <text evidence="2">The sequence shown here is derived from an EMBL/GenBank/DDBJ whole genome shotgun (WGS) entry which is preliminary data.</text>
</comment>
<accession>F7NNI6</accession>
<dbReference type="STRING" id="1009370.ALO_18385"/>
<dbReference type="AlphaFoldDB" id="F7NNI6"/>
<dbReference type="InterPro" id="IPR036237">
    <property type="entry name" value="Xyl_isomerase-like_sf"/>
</dbReference>
<dbReference type="eggNOG" id="COG1082">
    <property type="taxonomic scope" value="Bacteria"/>
</dbReference>
<keyword evidence="3" id="KW-1185">Reference proteome</keyword>
<dbReference type="Gene3D" id="3.20.20.150">
    <property type="entry name" value="Divalent-metal-dependent TIM barrel enzymes"/>
    <property type="match status" value="1"/>
</dbReference>
<dbReference type="InterPro" id="IPR013022">
    <property type="entry name" value="Xyl_isomerase-like_TIM-brl"/>
</dbReference>
<dbReference type="EMBL" id="AFGF01000221">
    <property type="protein sequence ID" value="EGO62427.1"/>
    <property type="molecule type" value="Genomic_DNA"/>
</dbReference>
<evidence type="ECO:0000259" key="1">
    <source>
        <dbReference type="Pfam" id="PF01261"/>
    </source>
</evidence>
<evidence type="ECO:0000313" key="2">
    <source>
        <dbReference type="EMBL" id="EGO62427.1"/>
    </source>
</evidence>
<evidence type="ECO:0000313" key="3">
    <source>
        <dbReference type="Proteomes" id="UP000003240"/>
    </source>
</evidence>
<organism evidence="2 3">
    <name type="scientific">Acetonema longum DSM 6540</name>
    <dbReference type="NCBI Taxonomy" id="1009370"/>
    <lineage>
        <taxon>Bacteria</taxon>
        <taxon>Bacillati</taxon>
        <taxon>Bacillota</taxon>
        <taxon>Negativicutes</taxon>
        <taxon>Acetonemataceae</taxon>
        <taxon>Acetonema</taxon>
    </lineage>
</organism>
<dbReference type="Pfam" id="PF01261">
    <property type="entry name" value="AP_endonuc_2"/>
    <property type="match status" value="1"/>
</dbReference>
<feature type="domain" description="Xylose isomerase-like TIM barrel" evidence="1">
    <location>
        <begin position="47"/>
        <end position="267"/>
    </location>
</feature>
<reference evidence="2 3" key="1">
    <citation type="journal article" date="2011" name="EMBO J.">
        <title>Structural diversity of bacterial flagellar motors.</title>
        <authorList>
            <person name="Chen S."/>
            <person name="Beeby M."/>
            <person name="Murphy G.E."/>
            <person name="Leadbetter J.R."/>
            <person name="Hendrixson D.R."/>
            <person name="Briegel A."/>
            <person name="Li Z."/>
            <person name="Shi J."/>
            <person name="Tocheva E.I."/>
            <person name="Muller A."/>
            <person name="Dobro M.J."/>
            <person name="Jensen G.J."/>
        </authorList>
    </citation>
    <scope>NUCLEOTIDE SEQUENCE [LARGE SCALE GENOMIC DNA]</scope>
    <source>
        <strain evidence="2 3">DSM 6540</strain>
    </source>
</reference>
<dbReference type="OrthoDB" id="256906at2"/>
<name>F7NNI6_9FIRM</name>